<organism evidence="3 4">
    <name type="scientific">Enterococcus rotai</name>
    <dbReference type="NCBI Taxonomy" id="118060"/>
    <lineage>
        <taxon>Bacteria</taxon>
        <taxon>Bacillati</taxon>
        <taxon>Bacillota</taxon>
        <taxon>Bacilli</taxon>
        <taxon>Lactobacillales</taxon>
        <taxon>Enterococcaceae</taxon>
        <taxon>Enterococcus</taxon>
    </lineage>
</organism>
<feature type="signal peptide" evidence="1">
    <location>
        <begin position="1"/>
        <end position="27"/>
    </location>
</feature>
<dbReference type="Proteomes" id="UP000067523">
    <property type="component" value="Chromosome"/>
</dbReference>
<feature type="chain" id="PRO_5006834143" description="WxL domain-containing protein" evidence="1">
    <location>
        <begin position="28"/>
        <end position="272"/>
    </location>
</feature>
<evidence type="ECO:0000256" key="1">
    <source>
        <dbReference type="SAM" id="SignalP"/>
    </source>
</evidence>
<reference evidence="4" key="1">
    <citation type="submission" date="2015-12" db="EMBL/GenBank/DDBJ databases">
        <authorList>
            <person name="Lauer A."/>
            <person name="Humrighouse B."/>
            <person name="Loparev V."/>
            <person name="Shewmaker P.L."/>
            <person name="Whitney A.M."/>
            <person name="McLaughlin R.W."/>
        </authorList>
    </citation>
    <scope>NUCLEOTIDE SEQUENCE [LARGE SCALE GENOMIC DNA]</scope>
    <source>
        <strain evidence="4">LMG 26678</strain>
    </source>
</reference>
<evidence type="ECO:0000313" key="4">
    <source>
        <dbReference type="Proteomes" id="UP000067523"/>
    </source>
</evidence>
<gene>
    <name evidence="3" type="ORF">ATZ35_06110</name>
</gene>
<proteinExistence type="predicted"/>
<dbReference type="KEGG" id="erx:ATZ35_06110"/>
<keyword evidence="4" id="KW-1185">Reference proteome</keyword>
<dbReference type="RefSeq" id="WP_208929962.1">
    <property type="nucleotide sequence ID" value="NZ_CP013655.1"/>
</dbReference>
<evidence type="ECO:0000259" key="2">
    <source>
        <dbReference type="Pfam" id="PF13731"/>
    </source>
</evidence>
<keyword evidence="1" id="KW-0732">Signal</keyword>
<dbReference type="Pfam" id="PF13731">
    <property type="entry name" value="WxL"/>
    <property type="match status" value="1"/>
</dbReference>
<sequence length="272" mass="28847">MKTTIKRILGLSLVTAGILSLATPAFAETGAVTTDGKASFVPQSGDINTIKPGTDEKIDIVDGNNERVTVENIQLMHVPDFDFGSNETSVDTKNYDAIYEHYQKTGDTTKYAIPHFVQVGDVSGVQGTAWAVTVEQEALFKETGGHALKASRVNLYNQTLTNNVQTGNVTDVVTGLTIPSDGAVQVPVKGVDTTGSIAVLTSKAGKTDQTTTNGTISSVVFQKDYDESNYGKVDSPALTDKNTDVKLNVPQSDGVQAKAYGAKLNWTLTVGP</sequence>
<dbReference type="AlphaFoldDB" id="A0A0U2X785"/>
<evidence type="ECO:0000313" key="3">
    <source>
        <dbReference type="EMBL" id="ALS36743.1"/>
    </source>
</evidence>
<protein>
    <recommendedName>
        <fullName evidence="2">WxL domain-containing protein</fullName>
    </recommendedName>
</protein>
<accession>A0A0U2X785</accession>
<dbReference type="InterPro" id="IPR027994">
    <property type="entry name" value="WxL_dom"/>
</dbReference>
<feature type="domain" description="WxL" evidence="2">
    <location>
        <begin position="28"/>
        <end position="272"/>
    </location>
</feature>
<dbReference type="EMBL" id="CP013655">
    <property type="protein sequence ID" value="ALS36743.1"/>
    <property type="molecule type" value="Genomic_DNA"/>
</dbReference>
<dbReference type="STRING" id="118060.ATZ35_06110"/>
<name>A0A0U2X785_9ENTE</name>